<reference evidence="4 5" key="1">
    <citation type="journal article" date="2014" name="Genome Announc.">
        <title>Whole-Genome Sequence of Serratia symbiotica Strain CWBI-2.3T, a Free-Living Symbiont of the Black Bean Aphid Aphis fabae.</title>
        <authorList>
            <person name="Foray V."/>
            <person name="Grigorescu A.S."/>
            <person name="Sabri A."/>
            <person name="Haubruge E."/>
            <person name="Lognay G."/>
            <person name="Francis F."/>
            <person name="Fauconnier M.L."/>
            <person name="Hance T."/>
            <person name="Thonart P."/>
        </authorList>
    </citation>
    <scope>NUCLEOTIDE SEQUENCE [LARGE SCALE GENOMIC DNA]</scope>
    <source>
        <strain evidence="4">CWBI-2.3</strain>
    </source>
</reference>
<feature type="domain" description="Ferritin/DPS" evidence="3">
    <location>
        <begin position="30"/>
        <end position="166"/>
    </location>
</feature>
<dbReference type="SUPFAM" id="SSF47240">
    <property type="entry name" value="Ferritin-like"/>
    <property type="match status" value="1"/>
</dbReference>
<dbReference type="PANTHER" id="PTHR42932:SF3">
    <property type="entry name" value="DNA PROTECTION DURING STARVATION PROTEIN"/>
    <property type="match status" value="1"/>
</dbReference>
<dbReference type="GO" id="GO:0008199">
    <property type="term" value="F:ferric iron binding"/>
    <property type="evidence" value="ECO:0007669"/>
    <property type="project" value="InterPro"/>
</dbReference>
<dbReference type="Gene3D" id="1.20.1260.10">
    <property type="match status" value="1"/>
</dbReference>
<evidence type="ECO:0000256" key="2">
    <source>
        <dbReference type="RuleBase" id="RU003875"/>
    </source>
</evidence>
<dbReference type="PIRSF" id="PIRSF005900">
    <property type="entry name" value="Dps"/>
    <property type="match status" value="1"/>
</dbReference>
<dbReference type="PROSITE" id="PS00818">
    <property type="entry name" value="DPS_1"/>
    <property type="match status" value="1"/>
</dbReference>
<dbReference type="InterPro" id="IPR012347">
    <property type="entry name" value="Ferritin-like"/>
</dbReference>
<dbReference type="CDD" id="cd01043">
    <property type="entry name" value="DPS"/>
    <property type="match status" value="1"/>
</dbReference>
<dbReference type="Pfam" id="PF00210">
    <property type="entry name" value="Ferritin"/>
    <property type="match status" value="1"/>
</dbReference>
<dbReference type="InterPro" id="IPR002177">
    <property type="entry name" value="DPS_DNA-bd"/>
</dbReference>
<dbReference type="PANTHER" id="PTHR42932">
    <property type="entry name" value="GENERAL STRESS PROTEIN 20U"/>
    <property type="match status" value="1"/>
</dbReference>
<dbReference type="InterPro" id="IPR009078">
    <property type="entry name" value="Ferritin-like_SF"/>
</dbReference>
<organism evidence="4 5">
    <name type="scientific">Serratia symbiotica</name>
    <dbReference type="NCBI Taxonomy" id="138074"/>
    <lineage>
        <taxon>Bacteria</taxon>
        <taxon>Pseudomonadati</taxon>
        <taxon>Pseudomonadota</taxon>
        <taxon>Gammaproteobacteria</taxon>
        <taxon>Enterobacterales</taxon>
        <taxon>Yersiniaceae</taxon>
        <taxon>Serratia</taxon>
    </lineage>
</organism>
<dbReference type="Proteomes" id="UP000042738">
    <property type="component" value="Chromosome"/>
</dbReference>
<dbReference type="STRING" id="138074.SYMBAF_20212"/>
<evidence type="ECO:0000256" key="1">
    <source>
        <dbReference type="ARBA" id="ARBA00009497"/>
    </source>
</evidence>
<name>A0A068Z558_9GAMM</name>
<evidence type="ECO:0000313" key="4">
    <source>
        <dbReference type="EMBL" id="QLH63018.1"/>
    </source>
</evidence>
<dbReference type="InterPro" id="IPR023188">
    <property type="entry name" value="DPS_DNA-bd_CS"/>
</dbReference>
<proteinExistence type="inferred from homology"/>
<dbReference type="InterPro" id="IPR008331">
    <property type="entry name" value="Ferritin_DPS_dom"/>
</dbReference>
<evidence type="ECO:0000259" key="3">
    <source>
        <dbReference type="Pfam" id="PF00210"/>
    </source>
</evidence>
<sequence length="167" mass="18751">MSTAKLVKTKSSDLLYTRNDLDDKTKLDAIDALNHQVVQFIDLSLITKQAHWNMRGANFIAVHEMLDDFRAAIIEHQDNFAERVVQLGGVALGTVQVVNNQTPLQSYPTHIHSVQDHLKALADRYGAVANDIRQAVSQVADEDTADMFTAASRDLDKFLWFIESNIE</sequence>
<dbReference type="RefSeq" id="WP_040264976.1">
    <property type="nucleotide sequence ID" value="NZ_CAXKXZ010000075.1"/>
</dbReference>
<dbReference type="NCBIfam" id="NF006975">
    <property type="entry name" value="PRK09448.1"/>
    <property type="match status" value="1"/>
</dbReference>
<comment type="similarity">
    <text evidence="1 2">Belongs to the Dps family.</text>
</comment>
<dbReference type="AlphaFoldDB" id="A0A068Z558"/>
<dbReference type="EMBL" id="CP050855">
    <property type="protein sequence ID" value="QLH63018.1"/>
    <property type="molecule type" value="Genomic_DNA"/>
</dbReference>
<gene>
    <name evidence="4" type="primary">dps</name>
    <name evidence="4" type="synonym">pexB</name>
    <name evidence="4" type="ORF">SYMBAF_08875</name>
</gene>
<dbReference type="GO" id="GO:0016722">
    <property type="term" value="F:oxidoreductase activity, acting on metal ions"/>
    <property type="evidence" value="ECO:0007669"/>
    <property type="project" value="InterPro"/>
</dbReference>
<accession>A0A068Z558</accession>
<dbReference type="GeneID" id="93736608"/>
<protein>
    <submittedName>
        <fullName evidence="4">DNA starvation/stationary phase protection protein Dps</fullName>
    </submittedName>
</protein>
<evidence type="ECO:0000313" key="5">
    <source>
        <dbReference type="Proteomes" id="UP000042738"/>
    </source>
</evidence>
<dbReference type="PRINTS" id="PR01346">
    <property type="entry name" value="HELNAPAPROT"/>
</dbReference>